<dbReference type="EMBL" id="WBUI01000008">
    <property type="protein sequence ID" value="KAB2932730.1"/>
    <property type="molecule type" value="Genomic_DNA"/>
</dbReference>
<organism evidence="1 2">
    <name type="scientific">Leptonema illini</name>
    <dbReference type="NCBI Taxonomy" id="183"/>
    <lineage>
        <taxon>Bacteria</taxon>
        <taxon>Pseudomonadati</taxon>
        <taxon>Spirochaetota</taxon>
        <taxon>Spirochaetia</taxon>
        <taxon>Leptospirales</taxon>
        <taxon>Leptospiraceae</taxon>
        <taxon>Leptonema</taxon>
    </lineage>
</organism>
<reference evidence="1 2" key="1">
    <citation type="submission" date="2019-10" db="EMBL/GenBank/DDBJ databases">
        <title>Extracellular Electron Transfer in a Candidatus Methanoperedens spp. Enrichment Culture.</title>
        <authorList>
            <person name="Berger S."/>
            <person name="Rangel Shaw D."/>
            <person name="Berben T."/>
            <person name="In 'T Zandt M."/>
            <person name="Frank J."/>
            <person name="Reimann J."/>
            <person name="Jetten M.S.M."/>
            <person name="Welte C.U."/>
        </authorList>
    </citation>
    <scope>NUCLEOTIDE SEQUENCE [LARGE SCALE GENOMIC DNA]</scope>
    <source>
        <strain evidence="1">SB12</strain>
    </source>
</reference>
<gene>
    <name evidence="1" type="ORF">F9K24_10150</name>
</gene>
<evidence type="ECO:0000313" key="2">
    <source>
        <dbReference type="Proteomes" id="UP000460298"/>
    </source>
</evidence>
<sequence>MKTLNVNQEFSVDLPALLRAREERYKHLDKFPELKNVTIVEEHREGDKLHQVRHISIAESMPAVLATILPSGADTLIETSDFHLDTNRHTFRVIPGGQGQPLFVIEGESEYRAKGDGASERTYAIKISSSAFLVSGVVEAAIAEIYSHSLEKDYNSIQNFIKMLENNG</sequence>
<dbReference type="InterPro" id="IPR019639">
    <property type="entry name" value="DUF2505"/>
</dbReference>
<dbReference type="Proteomes" id="UP000460298">
    <property type="component" value="Unassembled WGS sequence"/>
</dbReference>
<proteinExistence type="predicted"/>
<name>A0A833LYW1_9LEPT</name>
<evidence type="ECO:0000313" key="1">
    <source>
        <dbReference type="EMBL" id="KAB2932730.1"/>
    </source>
</evidence>
<dbReference type="RefSeq" id="WP_002775750.1">
    <property type="nucleotide sequence ID" value="NZ_JQDG01000004.1"/>
</dbReference>
<dbReference type="Pfam" id="PF10698">
    <property type="entry name" value="DUF2505"/>
    <property type="match status" value="1"/>
</dbReference>
<dbReference type="OrthoDB" id="336942at2"/>
<comment type="caution">
    <text evidence="1">The sequence shown here is derived from an EMBL/GenBank/DDBJ whole genome shotgun (WGS) entry which is preliminary data.</text>
</comment>
<dbReference type="AlphaFoldDB" id="A0A833LYW1"/>
<protein>
    <submittedName>
        <fullName evidence="1">DUF2505 family protein</fullName>
    </submittedName>
</protein>
<accession>A0A833LYW1</accession>